<evidence type="ECO:0008006" key="4">
    <source>
        <dbReference type="Google" id="ProtNLM"/>
    </source>
</evidence>
<organism evidence="2 3">
    <name type="scientific">Plasmopara halstedii</name>
    <name type="common">Downy mildew of sunflower</name>
    <dbReference type="NCBI Taxonomy" id="4781"/>
    <lineage>
        <taxon>Eukaryota</taxon>
        <taxon>Sar</taxon>
        <taxon>Stramenopiles</taxon>
        <taxon>Oomycota</taxon>
        <taxon>Peronosporomycetes</taxon>
        <taxon>Peronosporales</taxon>
        <taxon>Peronosporaceae</taxon>
        <taxon>Plasmopara</taxon>
    </lineage>
</organism>
<keyword evidence="3" id="KW-1185">Reference proteome</keyword>
<feature type="signal peptide" evidence="1">
    <location>
        <begin position="1"/>
        <end position="20"/>
    </location>
</feature>
<dbReference type="RefSeq" id="XP_024584782.1">
    <property type="nucleotide sequence ID" value="XM_024719488.1"/>
</dbReference>
<name>A0A0P1B103_PLAHL</name>
<feature type="chain" id="PRO_5006059103" description="RxLR-like protein" evidence="1">
    <location>
        <begin position="21"/>
        <end position="66"/>
    </location>
</feature>
<reference evidence="3" key="1">
    <citation type="submission" date="2014-09" db="EMBL/GenBank/DDBJ databases">
        <authorList>
            <person name="Sharma Rahul"/>
            <person name="Thines Marco"/>
        </authorList>
    </citation>
    <scope>NUCLEOTIDE SEQUENCE [LARGE SCALE GENOMIC DNA]</scope>
</reference>
<protein>
    <recommendedName>
        <fullName evidence="4">RxLR-like protein</fullName>
    </recommendedName>
</protein>
<proteinExistence type="predicted"/>
<accession>A0A0P1B103</accession>
<dbReference type="Proteomes" id="UP000054928">
    <property type="component" value="Unassembled WGS sequence"/>
</dbReference>
<sequence>MTSLHHVVITVLRPLKLLAAEALSPYTSLDAGLPLTHGPPSVLEKCALVLKADKTTAGHQIQLRTR</sequence>
<dbReference type="AlphaFoldDB" id="A0A0P1B103"/>
<evidence type="ECO:0000313" key="3">
    <source>
        <dbReference type="Proteomes" id="UP000054928"/>
    </source>
</evidence>
<dbReference type="GeneID" id="36401292"/>
<keyword evidence="1" id="KW-0732">Signal</keyword>
<dbReference type="EMBL" id="CCYD01002939">
    <property type="protein sequence ID" value="CEG48413.1"/>
    <property type="molecule type" value="Genomic_DNA"/>
</dbReference>
<evidence type="ECO:0000313" key="2">
    <source>
        <dbReference type="EMBL" id="CEG48413.1"/>
    </source>
</evidence>
<evidence type="ECO:0000256" key="1">
    <source>
        <dbReference type="SAM" id="SignalP"/>
    </source>
</evidence>